<evidence type="ECO:0000259" key="2">
    <source>
        <dbReference type="Pfam" id="PF12680"/>
    </source>
</evidence>
<dbReference type="EMBL" id="JBHPON010000001">
    <property type="protein sequence ID" value="MFC6034311.1"/>
    <property type="molecule type" value="Genomic_DNA"/>
</dbReference>
<dbReference type="InterPro" id="IPR037401">
    <property type="entry name" value="SnoaL-like"/>
</dbReference>
<dbReference type="PROSITE" id="PS51257">
    <property type="entry name" value="PROKAR_LIPOPROTEIN"/>
    <property type="match status" value="1"/>
</dbReference>
<reference evidence="3 4" key="1">
    <citation type="submission" date="2024-09" db="EMBL/GenBank/DDBJ databases">
        <authorList>
            <person name="Zhang Z.-H."/>
        </authorList>
    </citation>
    <scope>NUCLEOTIDE SEQUENCE [LARGE SCALE GENOMIC DNA]</scope>
    <source>
        <strain evidence="3 4">HHTR114</strain>
    </source>
</reference>
<dbReference type="RefSeq" id="WP_379880371.1">
    <property type="nucleotide sequence ID" value="NZ_JBHPON010000001.1"/>
</dbReference>
<evidence type="ECO:0000313" key="4">
    <source>
        <dbReference type="Proteomes" id="UP001596116"/>
    </source>
</evidence>
<proteinExistence type="predicted"/>
<dbReference type="InterPro" id="IPR032710">
    <property type="entry name" value="NTF2-like_dom_sf"/>
</dbReference>
<evidence type="ECO:0000313" key="3">
    <source>
        <dbReference type="EMBL" id="MFC6034311.1"/>
    </source>
</evidence>
<keyword evidence="4" id="KW-1185">Reference proteome</keyword>
<evidence type="ECO:0000256" key="1">
    <source>
        <dbReference type="SAM" id="SignalP"/>
    </source>
</evidence>
<gene>
    <name evidence="3" type="ORF">ACFMB1_02080</name>
</gene>
<keyword evidence="1" id="KW-0732">Signal</keyword>
<accession>A0ABW1KUG9</accession>
<protein>
    <submittedName>
        <fullName evidence="3">Nuclear transport factor 2 family protein</fullName>
    </submittedName>
</protein>
<dbReference type="SUPFAM" id="SSF54427">
    <property type="entry name" value="NTF2-like"/>
    <property type="match status" value="1"/>
</dbReference>
<name>A0ABW1KUG9_9PROT</name>
<feature type="signal peptide" evidence="1">
    <location>
        <begin position="1"/>
        <end position="22"/>
    </location>
</feature>
<comment type="caution">
    <text evidence="3">The sequence shown here is derived from an EMBL/GenBank/DDBJ whole genome shotgun (WGS) entry which is preliminary data.</text>
</comment>
<organism evidence="3 4">
    <name type="scientific">Hyphococcus aureus</name>
    <dbReference type="NCBI Taxonomy" id="2666033"/>
    <lineage>
        <taxon>Bacteria</taxon>
        <taxon>Pseudomonadati</taxon>
        <taxon>Pseudomonadota</taxon>
        <taxon>Alphaproteobacteria</taxon>
        <taxon>Parvularculales</taxon>
        <taxon>Parvularculaceae</taxon>
        <taxon>Hyphococcus</taxon>
    </lineage>
</organism>
<dbReference type="Proteomes" id="UP001596116">
    <property type="component" value="Unassembled WGS sequence"/>
</dbReference>
<dbReference type="Pfam" id="PF12680">
    <property type="entry name" value="SnoaL_2"/>
    <property type="match status" value="1"/>
</dbReference>
<feature type="domain" description="SnoaL-like" evidence="2">
    <location>
        <begin position="40"/>
        <end position="141"/>
    </location>
</feature>
<feature type="chain" id="PRO_5046792803" evidence="1">
    <location>
        <begin position="23"/>
        <end position="148"/>
    </location>
</feature>
<sequence length="148" mass="16501">MMRRIATIILSVCFLAACSPDAERTAPPPAAGDNVNVITGLMAAFNDHDADKMRDYWHSDVTWIELSGEQASPVTTSAMQLHDELVAYFEAYPTVSSSLENITVNGNFVTAVERPVWQEAGERKSQASIVVYEIIDGKVKRFWYYPPQ</sequence>
<dbReference type="Gene3D" id="3.10.450.50">
    <property type="match status" value="1"/>
</dbReference>